<sequence>MDFSDSDELAQFRSGLRKWLRDNVITPEPDEPHAQFLQRWHRVLYAGGWVGLSWPAEYGGRGLSNTYDVVLNEEIGALGAPDAPRIGYMGRAFLQWGTEEQRRRYLPGLLSGDDFWCQGFSEPDAGSDLANLSTRAEPTGSGYRISGQKVWTSYAEYADLAILLARTGEPGGRHKGVSAFVVPMSADGVSVRPIMAATGESEFCEMFFDDVEVPEENRIGAEGDGWPIAMMTVAYERGAADVGYLSKFGAALGELRTLLGDRLHSDAAVRRTVADLEVRYRVLSQHVRRRLTERDLADTVPGPEMSVDKLLMTDVDQALHRAAVDLLGADVLLTPARPGEEPDDRSAWLRRYVYARAASIYGGSEQIQLGIIAQRVLGLPR</sequence>
<keyword evidence="11" id="KW-1185">Reference proteome</keyword>
<dbReference type="Pfam" id="PF02770">
    <property type="entry name" value="Acyl-CoA_dh_M"/>
    <property type="match status" value="1"/>
</dbReference>
<name>A0A4R1HI84_PSEEN</name>
<dbReference type="SUPFAM" id="SSF56645">
    <property type="entry name" value="Acyl-CoA dehydrogenase NM domain-like"/>
    <property type="match status" value="1"/>
</dbReference>
<evidence type="ECO:0000256" key="1">
    <source>
        <dbReference type="ARBA" id="ARBA00001974"/>
    </source>
</evidence>
<dbReference type="SUPFAM" id="SSF47203">
    <property type="entry name" value="Acyl-CoA dehydrogenase C-terminal domain-like"/>
    <property type="match status" value="1"/>
</dbReference>
<dbReference type="Gene3D" id="2.40.110.10">
    <property type="entry name" value="Butyryl-CoA Dehydrogenase, subunit A, domain 2"/>
    <property type="match status" value="1"/>
</dbReference>
<evidence type="ECO:0000259" key="7">
    <source>
        <dbReference type="Pfam" id="PF00441"/>
    </source>
</evidence>
<dbReference type="InterPro" id="IPR009100">
    <property type="entry name" value="AcylCoA_DH/oxidase_NM_dom_sf"/>
</dbReference>
<evidence type="ECO:0000313" key="10">
    <source>
        <dbReference type="EMBL" id="TCK21984.1"/>
    </source>
</evidence>
<dbReference type="InterPro" id="IPR052161">
    <property type="entry name" value="Mycobact_Acyl-CoA_DH"/>
</dbReference>
<evidence type="ECO:0000256" key="6">
    <source>
        <dbReference type="RuleBase" id="RU362125"/>
    </source>
</evidence>
<protein>
    <submittedName>
        <fullName evidence="10">Alkylation response protein AidB-like acyl-CoA dehydrogenase</fullName>
    </submittedName>
</protein>
<comment type="similarity">
    <text evidence="2 6">Belongs to the acyl-CoA dehydrogenase family.</text>
</comment>
<feature type="domain" description="Acyl-CoA dehydrogenase/oxidase C-terminal" evidence="7">
    <location>
        <begin position="223"/>
        <end position="377"/>
    </location>
</feature>
<dbReference type="GO" id="GO:0005886">
    <property type="term" value="C:plasma membrane"/>
    <property type="evidence" value="ECO:0007669"/>
    <property type="project" value="TreeGrafter"/>
</dbReference>
<keyword evidence="3 6" id="KW-0285">Flavoprotein</keyword>
<dbReference type="InterPro" id="IPR036250">
    <property type="entry name" value="AcylCo_DH-like_C"/>
</dbReference>
<dbReference type="InterPro" id="IPR046373">
    <property type="entry name" value="Acyl-CoA_Oxase/DH_mid-dom_sf"/>
</dbReference>
<dbReference type="Pfam" id="PF00441">
    <property type="entry name" value="Acyl-CoA_dh_1"/>
    <property type="match status" value="1"/>
</dbReference>
<evidence type="ECO:0000256" key="2">
    <source>
        <dbReference type="ARBA" id="ARBA00009347"/>
    </source>
</evidence>
<gene>
    <name evidence="10" type="ORF">EV378_5981</name>
</gene>
<dbReference type="EMBL" id="SMFZ01000002">
    <property type="protein sequence ID" value="TCK21984.1"/>
    <property type="molecule type" value="Genomic_DNA"/>
</dbReference>
<evidence type="ECO:0000313" key="11">
    <source>
        <dbReference type="Proteomes" id="UP000295560"/>
    </source>
</evidence>
<evidence type="ECO:0000256" key="4">
    <source>
        <dbReference type="ARBA" id="ARBA00022827"/>
    </source>
</evidence>
<evidence type="ECO:0000256" key="5">
    <source>
        <dbReference type="ARBA" id="ARBA00023002"/>
    </source>
</evidence>
<dbReference type="PANTHER" id="PTHR43292:SF3">
    <property type="entry name" value="ACYL-COA DEHYDROGENASE FADE29"/>
    <property type="match status" value="1"/>
</dbReference>
<dbReference type="RefSeq" id="WP_132430659.1">
    <property type="nucleotide sequence ID" value="NZ_SMFZ01000002.1"/>
</dbReference>
<evidence type="ECO:0000256" key="3">
    <source>
        <dbReference type="ARBA" id="ARBA00022630"/>
    </source>
</evidence>
<dbReference type="GO" id="GO:0050660">
    <property type="term" value="F:flavin adenine dinucleotide binding"/>
    <property type="evidence" value="ECO:0007669"/>
    <property type="project" value="InterPro"/>
</dbReference>
<dbReference type="FunFam" id="2.40.110.10:FF:000011">
    <property type="entry name" value="Acyl-CoA dehydrogenase FadE34"/>
    <property type="match status" value="1"/>
</dbReference>
<accession>A0A4R1HI84</accession>
<organism evidence="10 11">
    <name type="scientific">Pseudonocardia endophytica</name>
    <dbReference type="NCBI Taxonomy" id="401976"/>
    <lineage>
        <taxon>Bacteria</taxon>
        <taxon>Bacillati</taxon>
        <taxon>Actinomycetota</taxon>
        <taxon>Actinomycetes</taxon>
        <taxon>Pseudonocardiales</taxon>
        <taxon>Pseudonocardiaceae</taxon>
        <taxon>Pseudonocardia</taxon>
    </lineage>
</organism>
<dbReference type="Gene3D" id="1.20.140.10">
    <property type="entry name" value="Butyryl-CoA Dehydrogenase, subunit A, domain 3"/>
    <property type="match status" value="1"/>
</dbReference>
<comment type="cofactor">
    <cofactor evidence="1 6">
        <name>FAD</name>
        <dbReference type="ChEBI" id="CHEBI:57692"/>
    </cofactor>
</comment>
<evidence type="ECO:0000259" key="8">
    <source>
        <dbReference type="Pfam" id="PF02770"/>
    </source>
</evidence>
<keyword evidence="4 6" id="KW-0274">FAD</keyword>
<dbReference type="GO" id="GO:0016627">
    <property type="term" value="F:oxidoreductase activity, acting on the CH-CH group of donors"/>
    <property type="evidence" value="ECO:0007669"/>
    <property type="project" value="InterPro"/>
</dbReference>
<evidence type="ECO:0000259" key="9">
    <source>
        <dbReference type="Pfam" id="PF02771"/>
    </source>
</evidence>
<feature type="domain" description="Acyl-CoA oxidase/dehydrogenase middle" evidence="8">
    <location>
        <begin position="117"/>
        <end position="211"/>
    </location>
</feature>
<proteinExistence type="inferred from homology"/>
<dbReference type="OrthoDB" id="3964153at2"/>
<dbReference type="InterPro" id="IPR037069">
    <property type="entry name" value="AcylCoA_DH/ox_N_sf"/>
</dbReference>
<feature type="domain" description="Acyl-CoA dehydrogenase/oxidase N-terminal" evidence="9">
    <location>
        <begin position="6"/>
        <end position="113"/>
    </location>
</feature>
<dbReference type="Proteomes" id="UP000295560">
    <property type="component" value="Unassembled WGS sequence"/>
</dbReference>
<dbReference type="AlphaFoldDB" id="A0A4R1HI84"/>
<dbReference type="Gene3D" id="1.10.540.10">
    <property type="entry name" value="Acyl-CoA dehydrogenase/oxidase, N-terminal domain"/>
    <property type="match status" value="1"/>
</dbReference>
<dbReference type="InterPro" id="IPR013786">
    <property type="entry name" value="AcylCoA_DH/ox_N"/>
</dbReference>
<dbReference type="PANTHER" id="PTHR43292">
    <property type="entry name" value="ACYL-COA DEHYDROGENASE"/>
    <property type="match status" value="1"/>
</dbReference>
<keyword evidence="5 6" id="KW-0560">Oxidoreductase</keyword>
<comment type="caution">
    <text evidence="10">The sequence shown here is derived from an EMBL/GenBank/DDBJ whole genome shotgun (WGS) entry which is preliminary data.</text>
</comment>
<dbReference type="InterPro" id="IPR006091">
    <property type="entry name" value="Acyl-CoA_Oxase/DH_mid-dom"/>
</dbReference>
<dbReference type="Pfam" id="PF02771">
    <property type="entry name" value="Acyl-CoA_dh_N"/>
    <property type="match status" value="1"/>
</dbReference>
<reference evidence="10 11" key="1">
    <citation type="submission" date="2019-03" db="EMBL/GenBank/DDBJ databases">
        <title>Sequencing the genomes of 1000 actinobacteria strains.</title>
        <authorList>
            <person name="Klenk H.-P."/>
        </authorList>
    </citation>
    <scope>NUCLEOTIDE SEQUENCE [LARGE SCALE GENOMIC DNA]</scope>
    <source>
        <strain evidence="10 11">DSM 44969</strain>
    </source>
</reference>
<dbReference type="InterPro" id="IPR009075">
    <property type="entry name" value="AcylCo_DH/oxidase_C"/>
</dbReference>